<keyword evidence="3" id="KW-1185">Reference proteome</keyword>
<evidence type="ECO:0000256" key="1">
    <source>
        <dbReference type="SAM" id="MobiDB-lite"/>
    </source>
</evidence>
<feature type="region of interest" description="Disordered" evidence="1">
    <location>
        <begin position="89"/>
        <end position="113"/>
    </location>
</feature>
<dbReference type="OrthoDB" id="3556394at2759"/>
<sequence>MGQDRRAFVFMSDMVSRDYENYEIARVFPNLKEIIFLCAKPENLFKYSMRKSALQLQPLRPGRYVETGPKRHYLTERRSLRIEKLIRKQHGKPLDTDGDENEEERNEDGYGVGFLGDGDEKLKYEEEDPTDFIGQGEHGFRRYSRWEDKRKEFEDMLHSAFTDDDGVLYHDRDSDTRISIPIIPFCGITELEGE</sequence>
<proteinExistence type="predicted"/>
<dbReference type="AlphaFoldDB" id="A0A4S8R1V7"/>
<dbReference type="EMBL" id="PQXL01000101">
    <property type="protein sequence ID" value="THV51728.1"/>
    <property type="molecule type" value="Genomic_DNA"/>
</dbReference>
<evidence type="ECO:0000313" key="2">
    <source>
        <dbReference type="EMBL" id="THV51728.1"/>
    </source>
</evidence>
<gene>
    <name evidence="2" type="ORF">BGAL_0101g00300</name>
</gene>
<feature type="compositionally biased region" description="Acidic residues" evidence="1">
    <location>
        <begin position="96"/>
        <end position="106"/>
    </location>
</feature>
<dbReference type="Proteomes" id="UP000308671">
    <property type="component" value="Unassembled WGS sequence"/>
</dbReference>
<evidence type="ECO:0000313" key="3">
    <source>
        <dbReference type="Proteomes" id="UP000308671"/>
    </source>
</evidence>
<protein>
    <submittedName>
        <fullName evidence="2">Uncharacterized protein</fullName>
    </submittedName>
</protein>
<organism evidence="2 3">
    <name type="scientific">Botrytis galanthina</name>
    <dbReference type="NCBI Taxonomy" id="278940"/>
    <lineage>
        <taxon>Eukaryota</taxon>
        <taxon>Fungi</taxon>
        <taxon>Dikarya</taxon>
        <taxon>Ascomycota</taxon>
        <taxon>Pezizomycotina</taxon>
        <taxon>Leotiomycetes</taxon>
        <taxon>Helotiales</taxon>
        <taxon>Sclerotiniaceae</taxon>
        <taxon>Botrytis</taxon>
    </lineage>
</organism>
<comment type="caution">
    <text evidence="2">The sequence shown here is derived from an EMBL/GenBank/DDBJ whole genome shotgun (WGS) entry which is preliminary data.</text>
</comment>
<accession>A0A4S8R1V7</accession>
<name>A0A4S8R1V7_9HELO</name>
<reference evidence="2 3" key="1">
    <citation type="submission" date="2017-12" db="EMBL/GenBank/DDBJ databases">
        <title>Comparative genomics of Botrytis spp.</title>
        <authorList>
            <person name="Valero-Jimenez C.A."/>
            <person name="Tapia P."/>
            <person name="Veloso J."/>
            <person name="Silva-Moreno E."/>
            <person name="Staats M."/>
            <person name="Valdes J.H."/>
            <person name="Van Kan J.A.L."/>
        </authorList>
    </citation>
    <scope>NUCLEOTIDE SEQUENCE [LARGE SCALE GENOMIC DNA]</scope>
    <source>
        <strain evidence="2 3">MUCL435</strain>
    </source>
</reference>